<gene>
    <name evidence="1" type="ORF">HNQ72_003475</name>
</gene>
<keyword evidence="2" id="KW-1185">Reference proteome</keyword>
<evidence type="ECO:0000313" key="2">
    <source>
        <dbReference type="Proteomes" id="UP000547879"/>
    </source>
</evidence>
<protein>
    <submittedName>
        <fullName evidence="1">Uncharacterized protein</fullName>
    </submittedName>
</protein>
<name>A0A7W9Y7W5_9HYPH</name>
<sequence length="83" mass="9055">MLLRAMVEADVPCTVDLIEGSAHGSEYLLRALPATIRFLTSAYMDESVEAAEHAHDEQDDYLVEALMETFPGSDPISPGHVAH</sequence>
<comment type="caution">
    <text evidence="1">The sequence shown here is derived from an EMBL/GenBank/DDBJ whole genome shotgun (WGS) entry which is preliminary data.</text>
</comment>
<evidence type="ECO:0000313" key="1">
    <source>
        <dbReference type="EMBL" id="MBB6163635.1"/>
    </source>
</evidence>
<dbReference type="EMBL" id="JACHEG010000003">
    <property type="protein sequence ID" value="MBB6163635.1"/>
    <property type="molecule type" value="Genomic_DNA"/>
</dbReference>
<proteinExistence type="predicted"/>
<organism evidence="1 2">
    <name type="scientific">Rhizobium wenxiniae</name>
    <dbReference type="NCBI Taxonomy" id="1737357"/>
    <lineage>
        <taxon>Bacteria</taxon>
        <taxon>Pseudomonadati</taxon>
        <taxon>Pseudomonadota</taxon>
        <taxon>Alphaproteobacteria</taxon>
        <taxon>Hyphomicrobiales</taxon>
        <taxon>Rhizobiaceae</taxon>
        <taxon>Rhizobium/Agrobacterium group</taxon>
        <taxon>Rhizobium</taxon>
    </lineage>
</organism>
<reference evidence="1 2" key="1">
    <citation type="submission" date="2020-08" db="EMBL/GenBank/DDBJ databases">
        <title>Genomic Encyclopedia of Type Strains, Phase IV (KMG-IV): sequencing the most valuable type-strain genomes for metagenomic binning, comparative biology and taxonomic classification.</title>
        <authorList>
            <person name="Goeker M."/>
        </authorList>
    </citation>
    <scope>NUCLEOTIDE SEQUENCE [LARGE SCALE GENOMIC DNA]</scope>
    <source>
        <strain evidence="1 2">DSM 100734</strain>
    </source>
</reference>
<dbReference type="AlphaFoldDB" id="A0A7W9Y7W5"/>
<accession>A0A7W9Y7W5</accession>
<dbReference type="Proteomes" id="UP000547879">
    <property type="component" value="Unassembled WGS sequence"/>
</dbReference>